<feature type="transmembrane region" description="Helical" evidence="6">
    <location>
        <begin position="142"/>
        <end position="166"/>
    </location>
</feature>
<keyword evidence="5 6" id="KW-0472">Membrane</keyword>
<feature type="transmembrane region" description="Helical" evidence="6">
    <location>
        <begin position="186"/>
        <end position="207"/>
    </location>
</feature>
<keyword evidence="4 6" id="KW-1133">Transmembrane helix</keyword>
<feature type="transmembrane region" description="Helical" evidence="6">
    <location>
        <begin position="113"/>
        <end position="135"/>
    </location>
</feature>
<dbReference type="Pfam" id="PF02653">
    <property type="entry name" value="BPD_transp_2"/>
    <property type="match status" value="1"/>
</dbReference>
<dbReference type="Pfam" id="PF03088">
    <property type="entry name" value="Str_synth"/>
    <property type="match status" value="1"/>
</dbReference>
<evidence type="ECO:0000259" key="7">
    <source>
        <dbReference type="Pfam" id="PF03088"/>
    </source>
</evidence>
<dbReference type="PANTHER" id="PTHR32196">
    <property type="entry name" value="ABC TRANSPORTER PERMEASE PROTEIN YPHD-RELATED-RELATED"/>
    <property type="match status" value="1"/>
</dbReference>
<dbReference type="EMBL" id="JAPFQA010000009">
    <property type="protein sequence ID" value="MCZ8546514.1"/>
    <property type="molecule type" value="Genomic_DNA"/>
</dbReference>
<dbReference type="Gene3D" id="2.120.10.30">
    <property type="entry name" value="TolB, C-terminal domain"/>
    <property type="match status" value="1"/>
</dbReference>
<dbReference type="RefSeq" id="WP_269906872.1">
    <property type="nucleotide sequence ID" value="NZ_JAPFQA010000009.1"/>
</dbReference>
<dbReference type="Pfam" id="PF20067">
    <property type="entry name" value="SSL_N"/>
    <property type="match status" value="1"/>
</dbReference>
<dbReference type="InterPro" id="IPR001851">
    <property type="entry name" value="ABC_transp_permease"/>
</dbReference>
<gene>
    <name evidence="8" type="ORF">OOJ09_20190</name>
</gene>
<feature type="transmembrane region" description="Helical" evidence="6">
    <location>
        <begin position="68"/>
        <end position="101"/>
    </location>
</feature>
<comment type="caution">
    <text evidence="8">The sequence shown here is derived from an EMBL/GenBank/DDBJ whole genome shotgun (WGS) entry which is preliminary data.</text>
</comment>
<evidence type="ECO:0000256" key="4">
    <source>
        <dbReference type="ARBA" id="ARBA00022989"/>
    </source>
</evidence>
<protein>
    <submittedName>
        <fullName evidence="8">SMP-30/gluconolactonase/LRE family protein</fullName>
    </submittedName>
</protein>
<dbReference type="InterPro" id="IPR018119">
    <property type="entry name" value="Strictosidine_synth_cons-reg"/>
</dbReference>
<proteinExistence type="predicted"/>
<evidence type="ECO:0000256" key="2">
    <source>
        <dbReference type="ARBA" id="ARBA00022475"/>
    </source>
</evidence>
<keyword evidence="9" id="KW-1185">Reference proteome</keyword>
<comment type="subcellular location">
    <subcellularLocation>
        <location evidence="1">Cell membrane</location>
        <topology evidence="1">Multi-pass membrane protein</topology>
    </subcellularLocation>
</comment>
<evidence type="ECO:0000256" key="5">
    <source>
        <dbReference type="ARBA" id="ARBA00023136"/>
    </source>
</evidence>
<dbReference type="InterPro" id="IPR011042">
    <property type="entry name" value="6-blade_b-propeller_TolB-like"/>
</dbReference>
<organism evidence="8 9">
    <name type="scientific">Mesorhizobium qingshengii</name>
    <dbReference type="NCBI Taxonomy" id="1165689"/>
    <lineage>
        <taxon>Bacteria</taxon>
        <taxon>Pseudomonadati</taxon>
        <taxon>Pseudomonadota</taxon>
        <taxon>Alphaproteobacteria</taxon>
        <taxon>Hyphomicrobiales</taxon>
        <taxon>Phyllobacteriaceae</taxon>
        <taxon>Mesorhizobium</taxon>
    </lineage>
</organism>
<feature type="domain" description="Strictosidine synthase conserved region" evidence="7">
    <location>
        <begin position="485"/>
        <end position="571"/>
    </location>
</feature>
<evidence type="ECO:0000256" key="6">
    <source>
        <dbReference type="SAM" id="Phobius"/>
    </source>
</evidence>
<evidence type="ECO:0000313" key="9">
    <source>
        <dbReference type="Proteomes" id="UP001152178"/>
    </source>
</evidence>
<evidence type="ECO:0000256" key="3">
    <source>
        <dbReference type="ARBA" id="ARBA00022692"/>
    </source>
</evidence>
<feature type="transmembrane region" description="Helical" evidence="6">
    <location>
        <begin position="237"/>
        <end position="256"/>
    </location>
</feature>
<feature type="transmembrane region" description="Helical" evidence="6">
    <location>
        <begin position="268"/>
        <end position="285"/>
    </location>
</feature>
<evidence type="ECO:0000313" key="8">
    <source>
        <dbReference type="EMBL" id="MCZ8546514.1"/>
    </source>
</evidence>
<dbReference type="Proteomes" id="UP001152178">
    <property type="component" value="Unassembled WGS sequence"/>
</dbReference>
<keyword evidence="2" id="KW-1003">Cell membrane</keyword>
<accession>A0ABT4QYC9</accession>
<dbReference type="CDD" id="cd06579">
    <property type="entry name" value="TM_PBP1_transp_AraH_like"/>
    <property type="match status" value="1"/>
</dbReference>
<reference evidence="8" key="1">
    <citation type="submission" date="2022-11" db="EMBL/GenBank/DDBJ databases">
        <authorList>
            <person name="Coimbra C."/>
        </authorList>
    </citation>
    <scope>NUCLEOTIDE SEQUENCE</scope>
    <source>
        <strain evidence="8">Jales19</strain>
    </source>
</reference>
<evidence type="ECO:0000256" key="1">
    <source>
        <dbReference type="ARBA" id="ARBA00004651"/>
    </source>
</evidence>
<dbReference type="SUPFAM" id="SSF63829">
    <property type="entry name" value="Calcium-dependent phosphotriesterase"/>
    <property type="match status" value="1"/>
</dbReference>
<sequence length="710" mass="77125">MADTSFRETLIRLRYKWSFQQFVAELLQKRWMEPVVPFTAAVLVILAFAFLIPGYLSVGNIVSTARQFGEFGFVAIAIAVVIISGGIDLSVGSIFAMANFIALMMFNMYELSAPLSIAVTLGAGALMGAVNGMLIGYIGLGAFLTTLVTMLIFRAILNLLILRYSMEMAISTGDSRFWDWLGGGDLLGVPANILALALVAIVGHIFLSRGRPGWYIAAIGANRKAARHAGIPVERHLFLTYVISGVLTALGGVFYAARLNSPSSDTGVGMEVLALTAVVLGGVNLSGGKGSIGQSLIGTTIVLVLINGLVRFGLVGGATSAFLGFMMLLAVGVDVKWSRNRNKAIEKIYVVPSYFKLGARHDIAPDSGSAYALNNRLRDAEAIGLGKLDGPEDVIFDREGNLYCGTREGFIWRFSGKDLETQEIFARTGGRPLGMAFDRDDNLIICVAGMGVYGVRPDRSVYKLTDETTRTFGKVIDDSRLVLADDLDIAPDGKIYFSEATLRYTAQTWATDALEGRGNGRIIVFDPSTGKTRTLLRDQIFPNGVCVSHDGQSVLFALTWACRIERYWIAGPKAGKLETLIADLPGMPDNINRASDGSYWLALVGLRTPAYDLAMEDPGFRTRMIKRIPNDEWLYPNINNGCVVKFDESGKIIETLGDIGGKSHPSVTSMREERGYLYIGGLSNDRIGRVKLSGVDEQWNGPAAYWGERT</sequence>
<dbReference type="PANTHER" id="PTHR32196:SF72">
    <property type="entry name" value="RIBOSE IMPORT PERMEASE PROTEIN RBSC"/>
    <property type="match status" value="1"/>
</dbReference>
<keyword evidence="3 6" id="KW-0812">Transmembrane</keyword>
<name>A0ABT4QYC9_9HYPH</name>
<feature type="transmembrane region" description="Helical" evidence="6">
    <location>
        <begin position="35"/>
        <end position="56"/>
    </location>
</feature>